<dbReference type="SUPFAM" id="SSF117457">
    <property type="entry name" value="FumA C-terminal domain-like"/>
    <property type="match status" value="1"/>
</dbReference>
<reference evidence="4 5" key="1">
    <citation type="submission" date="2015-09" db="EMBL/GenBank/DDBJ databases">
        <title>Draft genome sequence of a Caloramator mitchellensis, a moderate thermophile from the Great Artesian Basin of Australia.</title>
        <authorList>
            <person name="Patel B.K."/>
        </authorList>
    </citation>
    <scope>NUCLEOTIDE SEQUENCE [LARGE SCALE GENOMIC DNA]</scope>
    <source>
        <strain evidence="4 5">VF08</strain>
    </source>
</reference>
<dbReference type="GO" id="GO:0004333">
    <property type="term" value="F:fumarate hydratase activity"/>
    <property type="evidence" value="ECO:0007669"/>
    <property type="project" value="UniProtKB-EC"/>
</dbReference>
<dbReference type="Pfam" id="PF05683">
    <property type="entry name" value="Fumerase_C"/>
    <property type="match status" value="1"/>
</dbReference>
<comment type="similarity">
    <text evidence="1">Belongs to the class-I fumarase family.</text>
</comment>
<dbReference type="PATRIC" id="fig|908809.3.peg.2061"/>
<dbReference type="InterPro" id="IPR036660">
    <property type="entry name" value="Fe-S_hydroAse_TtdB_cat_sf"/>
</dbReference>
<dbReference type="STRING" id="908809.ABG79_02062"/>
<dbReference type="PANTHER" id="PTHR43351:SF2">
    <property type="entry name" value="L(+)-TARTRATE DEHYDRATASE SUBUNIT BETA-RELATED"/>
    <property type="match status" value="1"/>
</dbReference>
<accession>A0A0R3JRK3</accession>
<evidence type="ECO:0000256" key="2">
    <source>
        <dbReference type="ARBA" id="ARBA00023239"/>
    </source>
</evidence>
<evidence type="ECO:0000259" key="3">
    <source>
        <dbReference type="Pfam" id="PF05683"/>
    </source>
</evidence>
<dbReference type="InterPro" id="IPR004647">
    <property type="entry name" value="Fe-S_hydro-lyase_TtdB-typ_cat"/>
</dbReference>
<sequence length="193" mass="21022">MSKKITTPLTMEQINNLKAGDSVLLTGYVYTARDAAHKRLVDLINQGKELPFDIEGQVIYYVGPTPAKEGQPIGSAGPTTSYRMDSYTPALLEKGLKGMIGKGKRGAEVVESIKKNGAVYFAAIGGAAALTAKCVKQSELVAYEDLGAEAIRRLYVEDLPLVVVIDSQGNNYYEIGQREYIELTNNSRSQEIK</sequence>
<gene>
    <name evidence="4" type="primary">fumB</name>
    <name evidence="4" type="ORF">ABG79_02062</name>
</gene>
<protein>
    <submittedName>
        <fullName evidence="4">Fumarate hydratase class I, anaerobic</fullName>
        <ecNumber evidence="4">4.2.1.2</ecNumber>
    </submittedName>
</protein>
<evidence type="ECO:0000313" key="4">
    <source>
        <dbReference type="EMBL" id="KRQ86123.1"/>
    </source>
</evidence>
<evidence type="ECO:0000313" key="5">
    <source>
        <dbReference type="Proteomes" id="UP000052015"/>
    </source>
</evidence>
<organism evidence="4 5">
    <name type="scientific">Caloramator mitchellensis</name>
    <dbReference type="NCBI Taxonomy" id="908809"/>
    <lineage>
        <taxon>Bacteria</taxon>
        <taxon>Bacillati</taxon>
        <taxon>Bacillota</taxon>
        <taxon>Clostridia</taxon>
        <taxon>Eubacteriales</taxon>
        <taxon>Clostridiaceae</taxon>
        <taxon>Caloramator</taxon>
    </lineage>
</organism>
<keyword evidence="5" id="KW-1185">Reference proteome</keyword>
<name>A0A0R3JRK3_CALMK</name>
<dbReference type="AlphaFoldDB" id="A0A0R3JRK3"/>
<keyword evidence="2 4" id="KW-0456">Lyase</keyword>
<dbReference type="EC" id="4.2.1.2" evidence="4"/>
<comment type="caution">
    <text evidence="4">The sequence shown here is derived from an EMBL/GenBank/DDBJ whole genome shotgun (WGS) entry which is preliminary data.</text>
</comment>
<proteinExistence type="inferred from homology"/>
<evidence type="ECO:0000256" key="1">
    <source>
        <dbReference type="ARBA" id="ARBA00008876"/>
    </source>
</evidence>
<dbReference type="Proteomes" id="UP000052015">
    <property type="component" value="Unassembled WGS sequence"/>
</dbReference>
<dbReference type="RefSeq" id="WP_057979374.1">
    <property type="nucleotide sequence ID" value="NZ_LKHP01000015.1"/>
</dbReference>
<feature type="domain" description="Fe-S hydro-lyase tartrate dehydratase beta-type catalytic" evidence="3">
    <location>
        <begin position="6"/>
        <end position="174"/>
    </location>
</feature>
<dbReference type="PANTHER" id="PTHR43351">
    <property type="entry name" value="L(+)-TARTRATE DEHYDRATASE SUBUNIT BETA"/>
    <property type="match status" value="1"/>
</dbReference>
<dbReference type="Gene3D" id="3.20.130.10">
    <property type="entry name" value="Fe-S hydro-lyase, tartrate dehydratase beta-type, catalytic domain"/>
    <property type="match status" value="1"/>
</dbReference>
<dbReference type="EMBL" id="LKHP01000015">
    <property type="protein sequence ID" value="KRQ86123.1"/>
    <property type="molecule type" value="Genomic_DNA"/>
</dbReference>
<dbReference type="NCBIfam" id="NF005310">
    <property type="entry name" value="PRK06842.1"/>
    <property type="match status" value="1"/>
</dbReference>
<dbReference type="NCBIfam" id="TIGR00723">
    <property type="entry name" value="ttdB_fumA_fumB"/>
    <property type="match status" value="1"/>
</dbReference>
<dbReference type="OrthoDB" id="9798978at2"/>